<feature type="domain" description="N-acetyltransferase" evidence="2">
    <location>
        <begin position="6"/>
        <end position="93"/>
    </location>
</feature>
<reference evidence="3" key="1">
    <citation type="submission" date="2022-08" db="EMBL/GenBank/DDBJ databases">
        <authorList>
            <person name="Zhang D."/>
        </authorList>
    </citation>
    <scope>NUCLEOTIDE SEQUENCE</scope>
    <source>
        <strain evidence="3">XJ19-11</strain>
    </source>
</reference>
<dbReference type="RefSeq" id="WP_258423363.1">
    <property type="nucleotide sequence ID" value="NZ_JANAEZ010000001.1"/>
</dbReference>
<dbReference type="SUPFAM" id="SSF55729">
    <property type="entry name" value="Acyl-CoA N-acyltransferases (Nat)"/>
    <property type="match status" value="1"/>
</dbReference>
<dbReference type="InterPro" id="IPR016181">
    <property type="entry name" value="Acyl_CoA_acyltransferase"/>
</dbReference>
<comment type="caution">
    <text evidence="3">The sequence shown here is derived from an EMBL/GenBank/DDBJ whole genome shotgun (WGS) entry which is preliminary data.</text>
</comment>
<evidence type="ECO:0000259" key="1">
    <source>
        <dbReference type="PROSITE" id="PS51186"/>
    </source>
</evidence>
<accession>A0A9X2P958</accession>
<protein>
    <submittedName>
        <fullName evidence="3">N-acetyltransferase</fullName>
    </submittedName>
</protein>
<evidence type="ECO:0000313" key="3">
    <source>
        <dbReference type="EMBL" id="MCR9015509.1"/>
    </source>
</evidence>
<dbReference type="Gene3D" id="3.40.630.30">
    <property type="match status" value="1"/>
</dbReference>
<dbReference type="InterPro" id="IPR031165">
    <property type="entry name" value="GNAT_YJDJ"/>
</dbReference>
<gene>
    <name evidence="3" type="ORF">NU887_10720</name>
</gene>
<dbReference type="EMBL" id="JANSUY010000007">
    <property type="protein sequence ID" value="MCR9015509.1"/>
    <property type="molecule type" value="Genomic_DNA"/>
</dbReference>
<name>A0A9X2P958_9BACT</name>
<evidence type="ECO:0000313" key="4">
    <source>
        <dbReference type="Proteomes" id="UP001142175"/>
    </source>
</evidence>
<dbReference type="CDD" id="cd04301">
    <property type="entry name" value="NAT_SF"/>
    <property type="match status" value="1"/>
</dbReference>
<organism evidence="3 4">
    <name type="scientific">Aquiflexum gelatinilyticum</name>
    <dbReference type="NCBI Taxonomy" id="2961943"/>
    <lineage>
        <taxon>Bacteria</taxon>
        <taxon>Pseudomonadati</taxon>
        <taxon>Bacteroidota</taxon>
        <taxon>Cytophagia</taxon>
        <taxon>Cytophagales</taxon>
        <taxon>Cyclobacteriaceae</taxon>
        <taxon>Aquiflexum</taxon>
    </lineage>
</organism>
<dbReference type="AlphaFoldDB" id="A0A9X2P958"/>
<dbReference type="PROSITE" id="PS51729">
    <property type="entry name" value="GNAT_YJDJ"/>
    <property type="match status" value="1"/>
</dbReference>
<feature type="domain" description="N-acetyltransferase" evidence="1">
    <location>
        <begin position="1"/>
        <end position="93"/>
    </location>
</feature>
<dbReference type="PANTHER" id="PTHR31435">
    <property type="entry name" value="PROTEIN NATD1"/>
    <property type="match status" value="1"/>
</dbReference>
<dbReference type="GO" id="GO:0016747">
    <property type="term" value="F:acyltransferase activity, transferring groups other than amino-acyl groups"/>
    <property type="evidence" value="ECO:0007669"/>
    <property type="project" value="InterPro"/>
</dbReference>
<proteinExistence type="predicted"/>
<dbReference type="InterPro" id="IPR000182">
    <property type="entry name" value="GNAT_dom"/>
</dbReference>
<dbReference type="InterPro" id="IPR045057">
    <property type="entry name" value="Gcn5-rel_NAT"/>
</dbReference>
<dbReference type="PANTHER" id="PTHR31435:SF10">
    <property type="entry name" value="BSR4717 PROTEIN"/>
    <property type="match status" value="1"/>
</dbReference>
<dbReference type="Proteomes" id="UP001142175">
    <property type="component" value="Unassembled WGS sequence"/>
</dbReference>
<sequence>MEIIQTESGNKGKFTAIDNGIQAGLMTYSIAGEDKIIIDHTEVSPAYNGTGLGKKLVVAGVEFARQNNIKILPLCPFARGVFARNKDLRDVLV</sequence>
<dbReference type="Pfam" id="PF14542">
    <property type="entry name" value="Acetyltransf_CG"/>
    <property type="match status" value="1"/>
</dbReference>
<evidence type="ECO:0000259" key="2">
    <source>
        <dbReference type="PROSITE" id="PS51729"/>
    </source>
</evidence>
<keyword evidence="4" id="KW-1185">Reference proteome</keyword>
<dbReference type="PROSITE" id="PS51186">
    <property type="entry name" value="GNAT"/>
    <property type="match status" value="1"/>
</dbReference>